<evidence type="ECO:0000256" key="1">
    <source>
        <dbReference type="ARBA" id="ARBA00003145"/>
    </source>
</evidence>
<comment type="function">
    <text evidence="1">Could be a virulence factor.</text>
</comment>
<reference evidence="7 8" key="1">
    <citation type="submission" date="2022-10" db="EMBL/GenBank/DDBJ databases">
        <title>Defluviimonas sp. nov., isolated from ocean surface water.</title>
        <authorList>
            <person name="He W."/>
            <person name="Wang L."/>
            <person name="Zhang D.-F."/>
        </authorList>
    </citation>
    <scope>NUCLEOTIDE SEQUENCE [LARGE SCALE GENOMIC DNA]</scope>
    <source>
        <strain evidence="7 8">WL0002</strain>
    </source>
</reference>
<dbReference type="Proteomes" id="UP001652542">
    <property type="component" value="Unassembled WGS sequence"/>
</dbReference>
<dbReference type="SUPFAM" id="SSF56024">
    <property type="entry name" value="Phospholipase D/nuclease"/>
    <property type="match status" value="2"/>
</dbReference>
<name>A0ABT2ZGR5_9RHOB</name>
<dbReference type="InterPro" id="IPR001736">
    <property type="entry name" value="PLipase_D/transphosphatidylase"/>
</dbReference>
<evidence type="ECO:0000256" key="5">
    <source>
        <dbReference type="ARBA" id="ARBA00029594"/>
    </source>
</evidence>
<keyword evidence="8" id="KW-1185">Reference proteome</keyword>
<dbReference type="PROSITE" id="PS50035">
    <property type="entry name" value="PLD"/>
    <property type="match status" value="2"/>
</dbReference>
<protein>
    <recommendedName>
        <fullName evidence="3">Phospholipase D</fullName>
    </recommendedName>
    <alternativeName>
        <fullName evidence="5">Choline phosphatase</fullName>
    </alternativeName>
</protein>
<accession>A0ABT2ZGR5</accession>
<evidence type="ECO:0000256" key="2">
    <source>
        <dbReference type="ARBA" id="ARBA00004613"/>
    </source>
</evidence>
<dbReference type="Gene3D" id="3.30.870.10">
    <property type="entry name" value="Endonuclease Chain A"/>
    <property type="match status" value="2"/>
</dbReference>
<dbReference type="Pfam" id="PF13091">
    <property type="entry name" value="PLDc_2"/>
    <property type="match status" value="2"/>
</dbReference>
<dbReference type="CDD" id="cd09113">
    <property type="entry name" value="PLDc_ymdC_like_2"/>
    <property type="match status" value="1"/>
</dbReference>
<dbReference type="PANTHER" id="PTHR21248">
    <property type="entry name" value="CARDIOLIPIN SYNTHASE"/>
    <property type="match status" value="1"/>
</dbReference>
<feature type="domain" description="PLD phosphodiesterase" evidence="6">
    <location>
        <begin position="427"/>
        <end position="454"/>
    </location>
</feature>
<evidence type="ECO:0000256" key="3">
    <source>
        <dbReference type="ARBA" id="ARBA00018392"/>
    </source>
</evidence>
<evidence type="ECO:0000313" key="7">
    <source>
        <dbReference type="EMBL" id="MCV2870217.1"/>
    </source>
</evidence>
<organism evidence="7 8">
    <name type="scientific">Albidovulum marisflavi</name>
    <dbReference type="NCBI Taxonomy" id="2984159"/>
    <lineage>
        <taxon>Bacteria</taxon>
        <taxon>Pseudomonadati</taxon>
        <taxon>Pseudomonadota</taxon>
        <taxon>Alphaproteobacteria</taxon>
        <taxon>Rhodobacterales</taxon>
        <taxon>Paracoccaceae</taxon>
        <taxon>Albidovulum</taxon>
    </lineage>
</organism>
<proteinExistence type="predicted"/>
<comment type="subcellular location">
    <subcellularLocation>
        <location evidence="2">Secreted</location>
    </subcellularLocation>
</comment>
<keyword evidence="4" id="KW-0964">Secreted</keyword>
<dbReference type="CDD" id="cd09111">
    <property type="entry name" value="PLDc_ymdC_like_1"/>
    <property type="match status" value="1"/>
</dbReference>
<evidence type="ECO:0000259" key="6">
    <source>
        <dbReference type="PROSITE" id="PS50035"/>
    </source>
</evidence>
<gene>
    <name evidence="7" type="ORF">OEW28_16445</name>
</gene>
<evidence type="ECO:0000313" key="8">
    <source>
        <dbReference type="Proteomes" id="UP001652542"/>
    </source>
</evidence>
<feature type="domain" description="PLD phosphodiesterase" evidence="6">
    <location>
        <begin position="198"/>
        <end position="225"/>
    </location>
</feature>
<sequence>MIADMTRMTLPALGSHGEMRHDWRMERSSGQTVRALVAHGRFRGGLWLALCLLAVSACTSVPFDAADRAAIRPGANPGQPAYALPVARPEPAQIYPLVSGEETLATWLDLIGQAKGRIDVMTYIMRADRSGRAVSQALLDAADRGVHVRLLIDDVFMAMKDDRVGGLTSHPNIDIRAFNPFSRHAPAVLGYVLDHTRVNRRMHNKALIVDGRTAIVGGRNVGDEYFGQDPYLHFADFDILLRGGAVGPLSAGFELYWRDRLAVPYQRLKPRLGSEGAFQAVIEAPGDLGPLPESATARLARGKAREWPGKAEFIMDLPSKLSMNPRSAPQPVAEALYASLRAAQSEVLIVTPYFVPQDQGSELLESLEERGVDVTVVTNSLATTNHSIVHGTYSRYRDRLAARGVDFYEIRADAGAILEPGASIPVDRTVMHSKLIIVDRRFVLIGSPNLDPRSLKLNTEHIYRIDSPALARHLSDQWGRIADTAAYHVDVGETGLPRWLRRKGSDRTTFLPNPDAGFFARFIAILGGILPIEEDL</sequence>
<dbReference type="InterPro" id="IPR025202">
    <property type="entry name" value="PLD-like_dom"/>
</dbReference>
<comment type="caution">
    <text evidence="7">The sequence shown here is derived from an EMBL/GenBank/DDBJ whole genome shotgun (WGS) entry which is preliminary data.</text>
</comment>
<dbReference type="EMBL" id="JAOWKY010000005">
    <property type="protein sequence ID" value="MCV2870217.1"/>
    <property type="molecule type" value="Genomic_DNA"/>
</dbReference>
<dbReference type="SMART" id="SM00155">
    <property type="entry name" value="PLDc"/>
    <property type="match status" value="2"/>
</dbReference>
<dbReference type="PANTHER" id="PTHR21248:SF12">
    <property type="entry name" value="CARDIOLIPIN SYNTHASE C"/>
    <property type="match status" value="1"/>
</dbReference>
<dbReference type="RefSeq" id="WP_263735891.1">
    <property type="nucleotide sequence ID" value="NZ_JAOWKY010000005.1"/>
</dbReference>
<evidence type="ECO:0000256" key="4">
    <source>
        <dbReference type="ARBA" id="ARBA00022525"/>
    </source>
</evidence>